<keyword evidence="2" id="KW-1185">Reference proteome</keyword>
<dbReference type="InterPro" id="IPR011333">
    <property type="entry name" value="SKP1/BTB/POZ_sf"/>
</dbReference>
<evidence type="ECO:0000259" key="1">
    <source>
        <dbReference type="PROSITE" id="PS50097"/>
    </source>
</evidence>
<dbReference type="Pfam" id="PF00651">
    <property type="entry name" value="BTB"/>
    <property type="match status" value="1"/>
</dbReference>
<dbReference type="AlphaFoldDB" id="A0A915CPN5"/>
<dbReference type="InterPro" id="IPR042868">
    <property type="entry name" value="PHYHIP/PHYHIPL"/>
</dbReference>
<name>A0A915CPN5_9BILA</name>
<evidence type="ECO:0000313" key="2">
    <source>
        <dbReference type="Proteomes" id="UP000887574"/>
    </source>
</evidence>
<feature type="domain" description="BTB" evidence="1">
    <location>
        <begin position="207"/>
        <end position="266"/>
    </location>
</feature>
<accession>A0A915CPN5</accession>
<protein>
    <submittedName>
        <fullName evidence="3">BTB domain-containing protein</fullName>
    </submittedName>
</protein>
<dbReference type="InterPro" id="IPR000210">
    <property type="entry name" value="BTB/POZ_dom"/>
</dbReference>
<dbReference type="Gene3D" id="3.30.710.10">
    <property type="entry name" value="Potassium Channel Kv1.1, Chain A"/>
    <property type="match status" value="1"/>
</dbReference>
<proteinExistence type="predicted"/>
<sequence>MEIYLKDCSGHAYSPINSCIKGLFFSVNPLSDGSLPKYSPFGNVRLTINPSLLLDPNTHNMYAQKHLLLLDPERNTFLKITSSNCKEGSFKFEVSRNVWVEMFYTENVLIDPCRLENVSPVGITGPERKSGLPYKAACPICNLDIQMENNKNLILNSFDEEVRATENLNTTRFLLYGWVQSQMLDIKFTNYQYYKLNSELIHRELMSDATLCVEQRKFNVHKAILATRSEYFRTMLCSGLKECSEQSRKVVLPQNMSVDALKILLHRNHILKYVSETEIYRHLIGWLHNNSEQASSFPEIIDCIRQMHKRLRNVLKAMGRSVNEPANAFAKVIGVDLDNQINYSELANALLQLYHGLCQNKNQLSELSDLAGMQQLENLYLNNEGLNNLDAYRNYSQGHRNYF</sequence>
<dbReference type="GO" id="GO:0005737">
    <property type="term" value="C:cytoplasm"/>
    <property type="evidence" value="ECO:0007669"/>
    <property type="project" value="TreeGrafter"/>
</dbReference>
<dbReference type="PANTHER" id="PTHR15698">
    <property type="entry name" value="PROTEIN CBG15099"/>
    <property type="match status" value="1"/>
</dbReference>
<evidence type="ECO:0000313" key="3">
    <source>
        <dbReference type="WBParaSite" id="jg11258"/>
    </source>
</evidence>
<reference evidence="3" key="1">
    <citation type="submission" date="2022-11" db="UniProtKB">
        <authorList>
            <consortium name="WormBaseParasite"/>
        </authorList>
    </citation>
    <scope>IDENTIFICATION</scope>
</reference>
<dbReference type="PROSITE" id="PS50097">
    <property type="entry name" value="BTB"/>
    <property type="match status" value="1"/>
</dbReference>
<dbReference type="Proteomes" id="UP000887574">
    <property type="component" value="Unplaced"/>
</dbReference>
<dbReference type="WBParaSite" id="jg11258">
    <property type="protein sequence ID" value="jg11258"/>
    <property type="gene ID" value="jg11258"/>
</dbReference>
<organism evidence="2 3">
    <name type="scientific">Ditylenchus dipsaci</name>
    <dbReference type="NCBI Taxonomy" id="166011"/>
    <lineage>
        <taxon>Eukaryota</taxon>
        <taxon>Metazoa</taxon>
        <taxon>Ecdysozoa</taxon>
        <taxon>Nematoda</taxon>
        <taxon>Chromadorea</taxon>
        <taxon>Rhabditida</taxon>
        <taxon>Tylenchina</taxon>
        <taxon>Tylenchomorpha</taxon>
        <taxon>Sphaerularioidea</taxon>
        <taxon>Anguinidae</taxon>
        <taxon>Anguininae</taxon>
        <taxon>Ditylenchus</taxon>
    </lineage>
</organism>
<dbReference type="CDD" id="cd18186">
    <property type="entry name" value="BTB_POZ_ZBTB_KLHL-like"/>
    <property type="match status" value="1"/>
</dbReference>
<dbReference type="SUPFAM" id="SSF54695">
    <property type="entry name" value="POZ domain"/>
    <property type="match status" value="1"/>
</dbReference>
<dbReference type="PANTHER" id="PTHR15698:SF4">
    <property type="entry name" value="PHYTANOYL-COA HYDROXYLASE-INTERACTING PROTEIN-LIKE C-TERMINAL DOMAIN-CONTAINING PROTEIN"/>
    <property type="match status" value="1"/>
</dbReference>